<evidence type="ECO:0000256" key="1">
    <source>
        <dbReference type="SAM" id="Phobius"/>
    </source>
</evidence>
<sequence length="187" mass="21054">MIEMRNELSVRCKNGVAFLLAGTIIWAMIAVLFLLPISIAQKNIFTLCLTGLMFPLAVIFSKMVKADWKVENHPLGVLGLYLNVAQFMYFPILLWAFDQNPAAMVVLFAVITGAHFFPYGWFYNARGYYVMAPVISITMMAAGWRAEGAALLWVPVGMAAFLLLLSVWLYVDYRQKRKAENELVTSA</sequence>
<dbReference type="Proteomes" id="UP000199163">
    <property type="component" value="Unassembled WGS sequence"/>
</dbReference>
<feature type="transmembrane region" description="Helical" evidence="1">
    <location>
        <begin position="75"/>
        <end position="96"/>
    </location>
</feature>
<dbReference type="Pfam" id="PF22765">
    <property type="entry name" value="DUF7010"/>
    <property type="match status" value="1"/>
</dbReference>
<evidence type="ECO:0000313" key="3">
    <source>
        <dbReference type="Proteomes" id="UP000199163"/>
    </source>
</evidence>
<keyword evidence="1" id="KW-0472">Membrane</keyword>
<proteinExistence type="predicted"/>
<keyword evidence="3" id="KW-1185">Reference proteome</keyword>
<dbReference type="AlphaFoldDB" id="A0A1G8EB37"/>
<dbReference type="InterPro" id="IPR053824">
    <property type="entry name" value="DUF7010"/>
</dbReference>
<feature type="transmembrane region" description="Helical" evidence="1">
    <location>
        <begin position="102"/>
        <end position="121"/>
    </location>
</feature>
<keyword evidence="1" id="KW-1133">Transmembrane helix</keyword>
<feature type="transmembrane region" description="Helical" evidence="1">
    <location>
        <begin position="16"/>
        <end position="38"/>
    </location>
</feature>
<name>A0A1G8EB37_9BACI</name>
<organism evidence="2 3">
    <name type="scientific">Alteribacillus persepolensis</name>
    <dbReference type="NCBI Taxonomy" id="568899"/>
    <lineage>
        <taxon>Bacteria</taxon>
        <taxon>Bacillati</taxon>
        <taxon>Bacillota</taxon>
        <taxon>Bacilli</taxon>
        <taxon>Bacillales</taxon>
        <taxon>Bacillaceae</taxon>
        <taxon>Alteribacillus</taxon>
    </lineage>
</organism>
<keyword evidence="1" id="KW-0812">Transmembrane</keyword>
<reference evidence="2 3" key="1">
    <citation type="submission" date="2016-10" db="EMBL/GenBank/DDBJ databases">
        <authorList>
            <person name="de Groot N.N."/>
        </authorList>
    </citation>
    <scope>NUCLEOTIDE SEQUENCE [LARGE SCALE GENOMIC DNA]</scope>
    <source>
        <strain evidence="2 3">DSM 21632</strain>
    </source>
</reference>
<feature type="transmembrane region" description="Helical" evidence="1">
    <location>
        <begin position="152"/>
        <end position="171"/>
    </location>
</feature>
<dbReference type="EMBL" id="FNDK01000009">
    <property type="protein sequence ID" value="SDH67106.1"/>
    <property type="molecule type" value="Genomic_DNA"/>
</dbReference>
<feature type="transmembrane region" description="Helical" evidence="1">
    <location>
        <begin position="44"/>
        <end position="63"/>
    </location>
</feature>
<dbReference type="STRING" id="568899.SAMN05192534_10916"/>
<protein>
    <submittedName>
        <fullName evidence="2">Uncharacterized protein</fullName>
    </submittedName>
</protein>
<evidence type="ECO:0000313" key="2">
    <source>
        <dbReference type="EMBL" id="SDH67106.1"/>
    </source>
</evidence>
<gene>
    <name evidence="2" type="ORF">SAMN05192534_10916</name>
</gene>
<accession>A0A1G8EB37</accession>
<dbReference type="RefSeq" id="WP_245705229.1">
    <property type="nucleotide sequence ID" value="NZ_FNDK01000009.1"/>
</dbReference>